<proteinExistence type="predicted"/>
<evidence type="ECO:0000313" key="4">
    <source>
        <dbReference type="EMBL" id="MDQ0468546.1"/>
    </source>
</evidence>
<organism evidence="4 5">
    <name type="scientific">Labrys wisconsinensis</name>
    <dbReference type="NCBI Taxonomy" id="425677"/>
    <lineage>
        <taxon>Bacteria</taxon>
        <taxon>Pseudomonadati</taxon>
        <taxon>Pseudomonadota</taxon>
        <taxon>Alphaproteobacteria</taxon>
        <taxon>Hyphomicrobiales</taxon>
        <taxon>Xanthobacteraceae</taxon>
        <taxon>Labrys</taxon>
    </lineage>
</organism>
<feature type="domain" description="SWIM-type" evidence="3">
    <location>
        <begin position="54"/>
        <end position="88"/>
    </location>
</feature>
<dbReference type="InterPro" id="IPR007527">
    <property type="entry name" value="Znf_SWIM"/>
</dbReference>
<gene>
    <name evidence="4" type="ORF">QO011_001546</name>
</gene>
<reference evidence="4 5" key="1">
    <citation type="submission" date="2023-07" db="EMBL/GenBank/DDBJ databases">
        <title>Genomic Encyclopedia of Type Strains, Phase IV (KMG-IV): sequencing the most valuable type-strain genomes for metagenomic binning, comparative biology and taxonomic classification.</title>
        <authorList>
            <person name="Goeker M."/>
        </authorList>
    </citation>
    <scope>NUCLEOTIDE SEQUENCE [LARGE SCALE GENOMIC DNA]</scope>
    <source>
        <strain evidence="4 5">DSM 19619</strain>
    </source>
</reference>
<keyword evidence="1" id="KW-0862">Zinc</keyword>
<evidence type="ECO:0000259" key="3">
    <source>
        <dbReference type="PROSITE" id="PS50966"/>
    </source>
</evidence>
<comment type="caution">
    <text evidence="4">The sequence shown here is derived from an EMBL/GenBank/DDBJ whole genome shotgun (WGS) entry which is preliminary data.</text>
</comment>
<keyword evidence="5" id="KW-1185">Reference proteome</keyword>
<name>A0ABU0J2R5_9HYPH</name>
<protein>
    <recommendedName>
        <fullName evidence="3">SWIM-type domain-containing protein</fullName>
    </recommendedName>
</protein>
<accession>A0ABU0J2R5</accession>
<dbReference type="RefSeq" id="WP_307269900.1">
    <property type="nucleotide sequence ID" value="NZ_JAUSVX010000002.1"/>
</dbReference>
<sequence length="637" mass="66578">MARADLLALTDDGLVQLANAGLVKRAQRELAAGAGPAVEELADGTIAARFADGTQTRLMPGQALADARCTCPSSGVCRHRVMLAMAYREGGASTRDDAPAAAEAWTPASLDLETVEAQLRPAARAELARLLAARHTVRLDHGRTPGARLPMATVRFLVPDDVSYARCDCAETRGCVHVALAIRAFRAANGADEAVIGEAAPGDDTDGLRLACEHVAEGLLTLGVTAGTAAHGQAIAQARDEARALGAAQALLTIDALAEQIEAYEARSARHDEAVVLRLAAELCARMRAADRAATLGLGEPFETEMTKSRLVSLGARLRQEGADVRASVLLADSDTAAIMMVEKLFSPSPGETERFAASLPRRQMASGLPLLGLGRGQVLTSVARRRADGLLAFGSGAGGRTQVMPRDGVFAFPAPLTARSVGEVAAALAQRPLSLLRPRRRIDEVHVFDVEEVLGHAWAAGSQLWHAAVRLKDDGGVLHLERAFDAAAKGAIAVLTAAFEGRSGPLRQVAGPVRLDHGALVCEPWSLAADRFVVPDLDAVDPAAGEVISAAGAAPALLDEVERLLSGALHAGSRAQGGPMQRLAEGLAARLEAEGYRMLAPRLRRWLAGTADAAAFADAAIWLLALRESQEAGVPG</sequence>
<keyword evidence="2" id="KW-0175">Coiled coil</keyword>
<dbReference type="PROSITE" id="PS50966">
    <property type="entry name" value="ZF_SWIM"/>
    <property type="match status" value="2"/>
</dbReference>
<dbReference type="Proteomes" id="UP001242480">
    <property type="component" value="Unassembled WGS sequence"/>
</dbReference>
<keyword evidence="1" id="KW-0479">Metal-binding</keyword>
<evidence type="ECO:0000256" key="2">
    <source>
        <dbReference type="SAM" id="Coils"/>
    </source>
</evidence>
<evidence type="ECO:0000256" key="1">
    <source>
        <dbReference type="PROSITE-ProRule" id="PRU00325"/>
    </source>
</evidence>
<dbReference type="EMBL" id="JAUSVX010000002">
    <property type="protein sequence ID" value="MDQ0468546.1"/>
    <property type="molecule type" value="Genomic_DNA"/>
</dbReference>
<feature type="domain" description="SWIM-type" evidence="3">
    <location>
        <begin position="152"/>
        <end position="186"/>
    </location>
</feature>
<feature type="coiled-coil region" evidence="2">
    <location>
        <begin position="247"/>
        <end position="274"/>
    </location>
</feature>
<keyword evidence="1" id="KW-0863">Zinc-finger</keyword>
<evidence type="ECO:0000313" key="5">
    <source>
        <dbReference type="Proteomes" id="UP001242480"/>
    </source>
</evidence>